<keyword evidence="5" id="KW-0671">Queuosine biosynthesis</keyword>
<organism evidence="10 11">
    <name type="scientific">Porphyromonas canoris</name>
    <dbReference type="NCBI Taxonomy" id="36875"/>
    <lineage>
        <taxon>Bacteria</taxon>
        <taxon>Pseudomonadati</taxon>
        <taxon>Bacteroidota</taxon>
        <taxon>Bacteroidia</taxon>
        <taxon>Bacteroidales</taxon>
        <taxon>Porphyromonadaceae</taxon>
        <taxon>Porphyromonas</taxon>
    </lineage>
</organism>
<evidence type="ECO:0000256" key="6">
    <source>
        <dbReference type="ARBA" id="ARBA00023002"/>
    </source>
</evidence>
<evidence type="ECO:0000256" key="3">
    <source>
        <dbReference type="ARBA" id="ARBA00022694"/>
    </source>
</evidence>
<keyword evidence="7" id="KW-0408">Iron</keyword>
<evidence type="ECO:0000256" key="4">
    <source>
        <dbReference type="ARBA" id="ARBA00022723"/>
    </source>
</evidence>
<evidence type="ECO:0000313" key="10">
    <source>
        <dbReference type="EMBL" id="KGN92938.1"/>
    </source>
</evidence>
<comment type="caution">
    <text evidence="10">The sequence shown here is derived from an EMBL/GenBank/DDBJ whole genome shotgun (WGS) entry which is preliminary data.</text>
</comment>
<accession>A0ABR4XME9</accession>
<dbReference type="PROSITE" id="PS00198">
    <property type="entry name" value="4FE4S_FER_1"/>
    <property type="match status" value="1"/>
</dbReference>
<dbReference type="PROSITE" id="PS51379">
    <property type="entry name" value="4FE4S_FER_2"/>
    <property type="match status" value="1"/>
</dbReference>
<keyword evidence="2" id="KW-0963">Cytoplasm</keyword>
<keyword evidence="4" id="KW-0479">Metal-binding</keyword>
<dbReference type="PANTHER" id="PTHR30002">
    <property type="entry name" value="EPOXYQUEUOSINE REDUCTASE"/>
    <property type="match status" value="1"/>
</dbReference>
<dbReference type="NCBIfam" id="TIGR00276">
    <property type="entry name" value="tRNA epoxyqueuosine(34) reductase QueG"/>
    <property type="match status" value="1"/>
</dbReference>
<evidence type="ECO:0000256" key="7">
    <source>
        <dbReference type="ARBA" id="ARBA00023004"/>
    </source>
</evidence>
<gene>
    <name evidence="10" type="ORF">HQ43_03450</name>
</gene>
<keyword evidence="1" id="KW-0004">4Fe-4S</keyword>
<dbReference type="EMBL" id="JQZV01000006">
    <property type="protein sequence ID" value="KGN92938.1"/>
    <property type="molecule type" value="Genomic_DNA"/>
</dbReference>
<feature type="domain" description="4Fe-4S ferredoxin-type" evidence="9">
    <location>
        <begin position="175"/>
        <end position="204"/>
    </location>
</feature>
<reference evidence="10 11" key="1">
    <citation type="submission" date="2014-08" db="EMBL/GenBank/DDBJ databases">
        <title>Porphyromonas canoris strain:OH2762 Genome sequencing.</title>
        <authorList>
            <person name="Wallis C."/>
            <person name="Deusch O."/>
            <person name="O'Flynn C."/>
            <person name="Davis I."/>
            <person name="Jospin G."/>
            <person name="Darling A.E."/>
            <person name="Coil D.A."/>
            <person name="Alexiev A."/>
            <person name="Horsfall A."/>
            <person name="Kirkwood N."/>
            <person name="Harris S."/>
            <person name="Eisen J.A."/>
        </authorList>
    </citation>
    <scope>NUCLEOTIDE SEQUENCE [LARGE SCALE GENOMIC DNA]</scope>
    <source>
        <strain evidence="11">COT-108 OH2762</strain>
    </source>
</reference>
<evidence type="ECO:0000256" key="8">
    <source>
        <dbReference type="ARBA" id="ARBA00023014"/>
    </source>
</evidence>
<evidence type="ECO:0000256" key="5">
    <source>
        <dbReference type="ARBA" id="ARBA00022785"/>
    </source>
</evidence>
<keyword evidence="11" id="KW-1185">Reference proteome</keyword>
<proteinExistence type="predicted"/>
<keyword evidence="6" id="KW-0560">Oxidoreductase</keyword>
<sequence length="312" mass="35606">MAEEINVFNIGVIDLEENPDVDSWYQQCFDRWIEEGQHADMEYLTRYEDVRRTPKALLPEANSLIIIALSYAPLQKQAASAPKITKYALGRDYHKVLKKRIEMLAEKLSQRFPHTYRGVTDTAPIPERYWAARAGVGQIGKNTCLIVPGMGSWCVIGSLLTSVRVTDLPRKEALSFPDTGADICLECDRCVRACPTGALSPFSLDARKCINYWTIENRSEEIPEEINSKMASRLVGCDTCLDVCPYNKNVPPTTELELLPKESLLDLSLEMLSKMEEKEYGDMFFGTSLTRTKWSGMKRNIRYFIQRKNRKK</sequence>
<evidence type="ECO:0000256" key="1">
    <source>
        <dbReference type="ARBA" id="ARBA00022485"/>
    </source>
</evidence>
<dbReference type="Proteomes" id="UP000030101">
    <property type="component" value="Unassembled WGS sequence"/>
</dbReference>
<dbReference type="InterPro" id="IPR004453">
    <property type="entry name" value="QueG"/>
</dbReference>
<keyword evidence="3" id="KW-0819">tRNA processing</keyword>
<evidence type="ECO:0000256" key="2">
    <source>
        <dbReference type="ARBA" id="ARBA00022490"/>
    </source>
</evidence>
<protein>
    <recommendedName>
        <fullName evidence="9">4Fe-4S ferredoxin-type domain-containing protein</fullName>
    </recommendedName>
</protein>
<evidence type="ECO:0000313" key="11">
    <source>
        <dbReference type="Proteomes" id="UP000030101"/>
    </source>
</evidence>
<dbReference type="PANTHER" id="PTHR30002:SF4">
    <property type="entry name" value="EPOXYQUEUOSINE REDUCTASE"/>
    <property type="match status" value="1"/>
</dbReference>
<dbReference type="Pfam" id="PF08331">
    <property type="entry name" value="QueG_DUF1730"/>
    <property type="match status" value="1"/>
</dbReference>
<dbReference type="SUPFAM" id="SSF54862">
    <property type="entry name" value="4Fe-4S ferredoxins"/>
    <property type="match status" value="1"/>
</dbReference>
<dbReference type="InterPro" id="IPR013542">
    <property type="entry name" value="QueG_DUF1730"/>
</dbReference>
<dbReference type="Pfam" id="PF13484">
    <property type="entry name" value="Fer4_16"/>
    <property type="match status" value="1"/>
</dbReference>
<keyword evidence="8" id="KW-0411">Iron-sulfur</keyword>
<evidence type="ECO:0000259" key="9">
    <source>
        <dbReference type="PROSITE" id="PS51379"/>
    </source>
</evidence>
<dbReference type="InterPro" id="IPR017896">
    <property type="entry name" value="4Fe4S_Fe-S-bd"/>
</dbReference>
<dbReference type="InterPro" id="IPR017900">
    <property type="entry name" value="4Fe4S_Fe_S_CS"/>
</dbReference>
<name>A0ABR4XME9_9PORP</name>
<dbReference type="Gene3D" id="3.30.70.20">
    <property type="match status" value="1"/>
</dbReference>